<feature type="region of interest" description="Disordered" evidence="1">
    <location>
        <begin position="1"/>
        <end position="29"/>
    </location>
</feature>
<dbReference type="AlphaFoldDB" id="A0A4Z2GER1"/>
<sequence>MPSPPTGPTPPPMPSPPPPPPIPPTPPADPAFELDDGVSEGAAVLALAAVANLVATHVELAERVQRAHLAVAHVGRAHHAYCRNIPAGKRKAKRVKPPRLVPTGSPGAALERGLTSQRNMNMPMWSCSSRVTLSARRSVLPSGSNSSSRLSAPFLSWVHTSISSWQYANVQFSPYWHSWRSCTSV</sequence>
<dbReference type="Proteomes" id="UP000314294">
    <property type="component" value="Unassembled WGS sequence"/>
</dbReference>
<reference evidence="2 3" key="1">
    <citation type="submission" date="2019-03" db="EMBL/GenBank/DDBJ databases">
        <title>First draft genome of Liparis tanakae, snailfish: a comprehensive survey of snailfish specific genes.</title>
        <authorList>
            <person name="Kim W."/>
            <person name="Song I."/>
            <person name="Jeong J.-H."/>
            <person name="Kim D."/>
            <person name="Kim S."/>
            <person name="Ryu S."/>
            <person name="Song J.Y."/>
            <person name="Lee S.K."/>
        </authorList>
    </citation>
    <scope>NUCLEOTIDE SEQUENCE [LARGE SCALE GENOMIC DNA]</scope>
    <source>
        <tissue evidence="2">Muscle</tissue>
    </source>
</reference>
<keyword evidence="3" id="KW-1185">Reference proteome</keyword>
<evidence type="ECO:0000256" key="1">
    <source>
        <dbReference type="SAM" id="MobiDB-lite"/>
    </source>
</evidence>
<accession>A0A4Z2GER1</accession>
<name>A0A4Z2GER1_9TELE</name>
<proteinExistence type="predicted"/>
<organism evidence="2 3">
    <name type="scientific">Liparis tanakae</name>
    <name type="common">Tanaka's snailfish</name>
    <dbReference type="NCBI Taxonomy" id="230148"/>
    <lineage>
        <taxon>Eukaryota</taxon>
        <taxon>Metazoa</taxon>
        <taxon>Chordata</taxon>
        <taxon>Craniata</taxon>
        <taxon>Vertebrata</taxon>
        <taxon>Euteleostomi</taxon>
        <taxon>Actinopterygii</taxon>
        <taxon>Neopterygii</taxon>
        <taxon>Teleostei</taxon>
        <taxon>Neoteleostei</taxon>
        <taxon>Acanthomorphata</taxon>
        <taxon>Eupercaria</taxon>
        <taxon>Perciformes</taxon>
        <taxon>Cottioidei</taxon>
        <taxon>Cottales</taxon>
        <taxon>Liparidae</taxon>
        <taxon>Liparis</taxon>
    </lineage>
</organism>
<gene>
    <name evidence="2" type="ORF">EYF80_038420</name>
</gene>
<dbReference type="OrthoDB" id="10596483at2759"/>
<evidence type="ECO:0000313" key="2">
    <source>
        <dbReference type="EMBL" id="TNN51383.1"/>
    </source>
</evidence>
<protein>
    <submittedName>
        <fullName evidence="2">Uncharacterized protein</fullName>
    </submittedName>
</protein>
<dbReference type="EMBL" id="SRLO01000584">
    <property type="protein sequence ID" value="TNN51383.1"/>
    <property type="molecule type" value="Genomic_DNA"/>
</dbReference>
<evidence type="ECO:0000313" key="3">
    <source>
        <dbReference type="Proteomes" id="UP000314294"/>
    </source>
</evidence>
<comment type="caution">
    <text evidence="2">The sequence shown here is derived from an EMBL/GenBank/DDBJ whole genome shotgun (WGS) entry which is preliminary data.</text>
</comment>
<feature type="region of interest" description="Disordered" evidence="1">
    <location>
        <begin position="89"/>
        <end position="109"/>
    </location>
</feature>